<evidence type="ECO:0000256" key="3">
    <source>
        <dbReference type="ARBA" id="ARBA00022839"/>
    </source>
</evidence>
<feature type="domain" description="Calcineurin-like phosphoesterase" evidence="4">
    <location>
        <begin position="1"/>
        <end position="199"/>
    </location>
</feature>
<evidence type="ECO:0000256" key="1">
    <source>
        <dbReference type="ARBA" id="ARBA00022722"/>
    </source>
</evidence>
<dbReference type="GO" id="GO:0004527">
    <property type="term" value="F:exonuclease activity"/>
    <property type="evidence" value="ECO:0007669"/>
    <property type="project" value="UniProtKB-KW"/>
</dbReference>
<dbReference type="PANTHER" id="PTHR30337:SF0">
    <property type="entry name" value="NUCLEASE SBCCD SUBUNIT D"/>
    <property type="match status" value="1"/>
</dbReference>
<reference evidence="5 6" key="1">
    <citation type="journal article" date="2019" name="Front. Microbiol.">
        <title>Ammonia Oxidation by the Arctic Terrestrial Thaumarchaeote Candidatus Nitrosocosmicus arcticus Is Stimulated by Increasing Temperatures.</title>
        <authorList>
            <person name="Alves R.J.E."/>
            <person name="Kerou M."/>
            <person name="Zappe A."/>
            <person name="Bittner R."/>
            <person name="Abby S.S."/>
            <person name="Schmidt H.A."/>
            <person name="Pfeifer K."/>
            <person name="Schleper C."/>
        </authorList>
    </citation>
    <scope>NUCLEOTIDE SEQUENCE [LARGE SCALE GENOMIC DNA]</scope>
    <source>
        <strain evidence="5 6">Kfb</strain>
    </source>
</reference>
<evidence type="ECO:0000256" key="2">
    <source>
        <dbReference type="ARBA" id="ARBA00022801"/>
    </source>
</evidence>
<accession>A0A557SXU5</accession>
<dbReference type="PANTHER" id="PTHR30337">
    <property type="entry name" value="COMPONENT OF ATP-DEPENDENT DSDNA EXONUCLEASE"/>
    <property type="match status" value="1"/>
</dbReference>
<keyword evidence="3" id="KW-0269">Exonuclease</keyword>
<dbReference type="InterPro" id="IPR050535">
    <property type="entry name" value="DNA_Repair-Maintenance_Comp"/>
</dbReference>
<keyword evidence="1" id="KW-0540">Nuclease</keyword>
<proteinExistence type="predicted"/>
<comment type="caution">
    <text evidence="5">The sequence shown here is derived from an EMBL/GenBank/DDBJ whole genome shotgun (WGS) entry which is preliminary data.</text>
</comment>
<dbReference type="AlphaFoldDB" id="A0A557SXU5"/>
<evidence type="ECO:0000313" key="5">
    <source>
        <dbReference type="EMBL" id="TVP41426.1"/>
    </source>
</evidence>
<dbReference type="EMBL" id="VOAH01000003">
    <property type="protein sequence ID" value="TVP41426.1"/>
    <property type="molecule type" value="Genomic_DNA"/>
</dbReference>
<sequence length="420" mass="48593">MLISHISDLHLGYAQFNLQEREEDLYEVFGEAIEKSINEHVKAIILAGDIFHNPKPTGAAIIRLARELKKLKEKSIPVFFVLGEHDISRSSDVPLPYLFHNLGLAKRLKPDSPVQIDNLLIYGFNKERRSNIDNGLIRPFRKIESILENDTQKQTAQNHWLKKILVLHQGLYDFNKFAGEIFSNDLPIGFDYYAMGHYHDHIEKRFTTLNEGLVAYPGSIDLGHNEAISDVEKGFLLVDLSEASANVNTHWIKLEKRRHQFEYQIEYPDLDDKLRYIVQESAQYAKKPIIDLKIRGADIDPKILSRQLLQLETSFLYYNWNILGEDSTTGGFSYDNTREFDMDKEMSSLILKSLHSEPLTHLSLDLINMFHNDGDSNDNKNIDKDKNNQIANYLWKFFENNKSNYQTLDNSKIDGKDDSN</sequence>
<dbReference type="OrthoDB" id="11638at2157"/>
<dbReference type="InterPro" id="IPR041796">
    <property type="entry name" value="Mre11_N"/>
</dbReference>
<dbReference type="RefSeq" id="WP_144728885.1">
    <property type="nucleotide sequence ID" value="NZ_ML675579.1"/>
</dbReference>
<dbReference type="InterPro" id="IPR029052">
    <property type="entry name" value="Metallo-depent_PP-like"/>
</dbReference>
<gene>
    <name evidence="5" type="primary">mre11</name>
    <name evidence="5" type="ORF">NARC_30140</name>
</gene>
<keyword evidence="2" id="KW-0378">Hydrolase</keyword>
<evidence type="ECO:0000313" key="6">
    <source>
        <dbReference type="Proteomes" id="UP000315289"/>
    </source>
</evidence>
<dbReference type="CDD" id="cd00840">
    <property type="entry name" value="MPP_Mre11_N"/>
    <property type="match status" value="1"/>
</dbReference>
<dbReference type="Pfam" id="PF00149">
    <property type="entry name" value="Metallophos"/>
    <property type="match status" value="1"/>
</dbReference>
<dbReference type="InterPro" id="IPR004843">
    <property type="entry name" value="Calcineurin-like_PHP"/>
</dbReference>
<keyword evidence="6" id="KW-1185">Reference proteome</keyword>
<dbReference type="SUPFAM" id="SSF56300">
    <property type="entry name" value="Metallo-dependent phosphatases"/>
    <property type="match status" value="1"/>
</dbReference>
<dbReference type="Gene3D" id="3.60.21.10">
    <property type="match status" value="1"/>
</dbReference>
<name>A0A557SXU5_9ARCH</name>
<protein>
    <submittedName>
        <fullName evidence="5">Putative DNA double-strand break repair protein Mre11</fullName>
    </submittedName>
</protein>
<dbReference type="Proteomes" id="UP000315289">
    <property type="component" value="Unassembled WGS sequence"/>
</dbReference>
<evidence type="ECO:0000259" key="4">
    <source>
        <dbReference type="Pfam" id="PF00149"/>
    </source>
</evidence>
<organism evidence="5 6">
    <name type="scientific">Candidatus Nitrosocosmicus arcticus</name>
    <dbReference type="NCBI Taxonomy" id="2035267"/>
    <lineage>
        <taxon>Archaea</taxon>
        <taxon>Nitrososphaerota</taxon>
        <taxon>Nitrososphaeria</taxon>
        <taxon>Nitrososphaerales</taxon>
        <taxon>Nitrososphaeraceae</taxon>
        <taxon>Candidatus Nitrosocosmicus</taxon>
    </lineage>
</organism>